<name>A0A919J1C3_9ACTN</name>
<dbReference type="InterPro" id="IPR014756">
    <property type="entry name" value="Ig_E-set"/>
</dbReference>
<comment type="caution">
    <text evidence="6">The sequence shown here is derived from an EMBL/GenBank/DDBJ whole genome shotgun (WGS) entry which is preliminary data.</text>
</comment>
<dbReference type="InterPro" id="IPR000801">
    <property type="entry name" value="Esterase-like"/>
</dbReference>
<evidence type="ECO:0000256" key="1">
    <source>
        <dbReference type="ARBA" id="ARBA00004496"/>
    </source>
</evidence>
<evidence type="ECO:0000259" key="5">
    <source>
        <dbReference type="Pfam" id="PF11806"/>
    </source>
</evidence>
<reference evidence="6" key="1">
    <citation type="submission" date="2021-01" db="EMBL/GenBank/DDBJ databases">
        <title>Whole genome shotgun sequence of Actinoplanes ferrugineus NBRC 15555.</title>
        <authorList>
            <person name="Komaki H."/>
            <person name="Tamura T."/>
        </authorList>
    </citation>
    <scope>NUCLEOTIDE SEQUENCE</scope>
    <source>
        <strain evidence="6">NBRC 15555</strain>
    </source>
</reference>
<dbReference type="SUPFAM" id="SSF53474">
    <property type="entry name" value="alpha/beta-Hydrolases"/>
    <property type="match status" value="1"/>
</dbReference>
<gene>
    <name evidence="6" type="ORF">Afe05nite_44800</name>
</gene>
<keyword evidence="7" id="KW-1185">Reference proteome</keyword>
<evidence type="ECO:0000256" key="4">
    <source>
        <dbReference type="ARBA" id="ARBA00024201"/>
    </source>
</evidence>
<dbReference type="InterPro" id="IPR029058">
    <property type="entry name" value="AB_hydrolase_fold"/>
</dbReference>
<dbReference type="EMBL" id="BOMM01000040">
    <property type="protein sequence ID" value="GIE12640.1"/>
    <property type="molecule type" value="Genomic_DNA"/>
</dbReference>
<evidence type="ECO:0000313" key="6">
    <source>
        <dbReference type="EMBL" id="GIE12640.1"/>
    </source>
</evidence>
<dbReference type="InterPro" id="IPR050583">
    <property type="entry name" value="Mycobacterial_A85_antigen"/>
</dbReference>
<sequence length="388" mass="42205">MQSPRISRLLSTLSDRDLDDFWVSTPTPLIEPLGDEQMLVTFLWRGSATSTRAWWGVDVPLGQVPGTDLWHGSSAMPTNLRTVYCLAHDDTESSPADETGTGPSHIDLGNPHRIHFPADPADPADSDSWLSVLELPAAPPEPWTARRPGVPAGELTDVVLPSAALGGDRPVTVYRPAGTPTDGLPILVVFDGYAAQHVLRVPTILDNLIAAGRVPPMVALFVSSFTGRRERELEPTPPIHGFVEHELVPWARTRLGAGTAATRNIIAGVSRGGLAAAYVGLCAHEMFGAVLAQSGSFWWPQPADGEPGWLIRQITRSPIVDLRFYLDVGVQETLPGPGGAPNQLSVVRQMRDTLTRHGYPVHYTEFIGAHDYVNWRRTFAEGMLALHR</sequence>
<dbReference type="GO" id="GO:0005975">
    <property type="term" value="P:carbohydrate metabolic process"/>
    <property type="evidence" value="ECO:0007669"/>
    <property type="project" value="UniProtKB-ARBA"/>
</dbReference>
<dbReference type="AlphaFoldDB" id="A0A919J1C3"/>
<feature type="domain" description="Enterochelin esterase N-terminal" evidence="5">
    <location>
        <begin position="40"/>
        <end position="143"/>
    </location>
</feature>
<proteinExistence type="inferred from homology"/>
<dbReference type="Pfam" id="PF00756">
    <property type="entry name" value="Esterase"/>
    <property type="match status" value="1"/>
</dbReference>
<keyword evidence="3" id="KW-0378">Hydrolase</keyword>
<evidence type="ECO:0000256" key="3">
    <source>
        <dbReference type="ARBA" id="ARBA00022801"/>
    </source>
</evidence>
<dbReference type="Proteomes" id="UP000598174">
    <property type="component" value="Unassembled WGS sequence"/>
</dbReference>
<dbReference type="Gene3D" id="2.60.40.10">
    <property type="entry name" value="Immunoglobulins"/>
    <property type="match status" value="1"/>
</dbReference>
<organism evidence="6 7">
    <name type="scientific">Paractinoplanes ferrugineus</name>
    <dbReference type="NCBI Taxonomy" id="113564"/>
    <lineage>
        <taxon>Bacteria</taxon>
        <taxon>Bacillati</taxon>
        <taxon>Actinomycetota</taxon>
        <taxon>Actinomycetes</taxon>
        <taxon>Micromonosporales</taxon>
        <taxon>Micromonosporaceae</taxon>
        <taxon>Paractinoplanes</taxon>
    </lineage>
</organism>
<comment type="subcellular location">
    <subcellularLocation>
        <location evidence="1">Cytoplasm</location>
    </subcellularLocation>
</comment>
<dbReference type="PANTHER" id="PTHR48098">
    <property type="entry name" value="ENTEROCHELIN ESTERASE-RELATED"/>
    <property type="match status" value="1"/>
</dbReference>
<dbReference type="PANTHER" id="PTHR48098:SF3">
    <property type="entry name" value="IRON(III) ENTEROBACTIN ESTERASE"/>
    <property type="match status" value="1"/>
</dbReference>
<dbReference type="InterPro" id="IPR013783">
    <property type="entry name" value="Ig-like_fold"/>
</dbReference>
<accession>A0A919J1C3</accession>
<comment type="similarity">
    <text evidence="4">Belongs to the Fes family.</text>
</comment>
<dbReference type="Pfam" id="PF11806">
    <property type="entry name" value="Enterochelin_N"/>
    <property type="match status" value="1"/>
</dbReference>
<dbReference type="InterPro" id="IPR021764">
    <property type="entry name" value="Enterochelin_esterase_N"/>
</dbReference>
<evidence type="ECO:0000313" key="7">
    <source>
        <dbReference type="Proteomes" id="UP000598174"/>
    </source>
</evidence>
<dbReference type="Gene3D" id="3.40.50.1820">
    <property type="entry name" value="alpha/beta hydrolase"/>
    <property type="match status" value="1"/>
</dbReference>
<dbReference type="SUPFAM" id="SSF81296">
    <property type="entry name" value="E set domains"/>
    <property type="match status" value="1"/>
</dbReference>
<protein>
    <recommendedName>
        <fullName evidence="5">Enterochelin esterase N-terminal domain-containing protein</fullName>
    </recommendedName>
</protein>
<evidence type="ECO:0000256" key="2">
    <source>
        <dbReference type="ARBA" id="ARBA00022490"/>
    </source>
</evidence>
<keyword evidence="2" id="KW-0963">Cytoplasm</keyword>